<dbReference type="HOGENOM" id="CLU_1801975_0_0_6"/>
<gene>
    <name evidence="1" type="ORF">S7S_09360</name>
</gene>
<proteinExistence type="predicted"/>
<organism evidence="1 2">
    <name type="scientific">Isoalcanivorax pacificus W11-5</name>
    <dbReference type="NCBI Taxonomy" id="391936"/>
    <lineage>
        <taxon>Bacteria</taxon>
        <taxon>Pseudomonadati</taxon>
        <taxon>Pseudomonadota</taxon>
        <taxon>Gammaproteobacteria</taxon>
        <taxon>Oceanospirillales</taxon>
        <taxon>Alcanivoracaceae</taxon>
        <taxon>Isoalcanivorax</taxon>
    </lineage>
</organism>
<dbReference type="EMBL" id="CP004387">
    <property type="protein sequence ID" value="AJD48284.1"/>
    <property type="molecule type" value="Genomic_DNA"/>
</dbReference>
<dbReference type="Proteomes" id="UP000006764">
    <property type="component" value="Chromosome"/>
</dbReference>
<sequence length="143" mass="17449">MRTAHRWADTGNIEPPSLRLLEMHVFGWLPFPEWDGWRINGDTLFEHRAHHSYWWDRSRLEGWWFLRQFADDWRRELQRITGRHIDYWSPNGSIDQQHRLERQNTVIQERLLDRLSIDADFLHVDNTMPLNPQPSAIQKKARR</sequence>
<dbReference type="AlphaFoldDB" id="A0A0B4XJ05"/>
<accession>A0A0B4XJ05</accession>
<reference evidence="1 2" key="1">
    <citation type="journal article" date="2012" name="J. Bacteriol.">
        <title>Genome sequence of an alkane-degrading bacterium, Alcanivorax pacificus type strain W11-5, isolated from deep sea sediment.</title>
        <authorList>
            <person name="Lai Q."/>
            <person name="Shao Z."/>
        </authorList>
    </citation>
    <scope>NUCLEOTIDE SEQUENCE [LARGE SCALE GENOMIC DNA]</scope>
    <source>
        <strain evidence="1 2">W11-5</strain>
    </source>
</reference>
<protein>
    <submittedName>
        <fullName evidence="1">Uncharacterized protein</fullName>
    </submittedName>
</protein>
<name>A0A0B4XJ05_9GAMM</name>
<evidence type="ECO:0000313" key="2">
    <source>
        <dbReference type="Proteomes" id="UP000006764"/>
    </source>
</evidence>
<keyword evidence="2" id="KW-1185">Reference proteome</keyword>
<dbReference type="KEGG" id="apac:S7S_09360"/>
<evidence type="ECO:0000313" key="1">
    <source>
        <dbReference type="EMBL" id="AJD48284.1"/>
    </source>
</evidence>